<evidence type="ECO:0000256" key="6">
    <source>
        <dbReference type="ARBA" id="ARBA00022989"/>
    </source>
</evidence>
<keyword evidence="4" id="KW-0378">Hydrolase</keyword>
<keyword evidence="5" id="KW-0735">Signal-anchor</keyword>
<dbReference type="AlphaFoldDB" id="A0A9P0FEE2"/>
<evidence type="ECO:0000256" key="4">
    <source>
        <dbReference type="ARBA" id="ARBA00022801"/>
    </source>
</evidence>
<dbReference type="OrthoDB" id="406152at2759"/>
<dbReference type="GO" id="GO:0004559">
    <property type="term" value="F:alpha-mannosidase activity"/>
    <property type="evidence" value="ECO:0007669"/>
    <property type="project" value="TreeGrafter"/>
</dbReference>
<evidence type="ECO:0000313" key="11">
    <source>
        <dbReference type="Proteomes" id="UP001154078"/>
    </source>
</evidence>
<evidence type="ECO:0000313" key="10">
    <source>
        <dbReference type="EMBL" id="CAH0552669.1"/>
    </source>
</evidence>
<evidence type="ECO:0000256" key="1">
    <source>
        <dbReference type="ARBA" id="ARBA00004323"/>
    </source>
</evidence>
<dbReference type="PANTHER" id="PTHR13572">
    <property type="entry name" value="ENDO-ALPHA-1,2-MANNOSIDASE"/>
    <property type="match status" value="1"/>
</dbReference>
<evidence type="ECO:0000256" key="2">
    <source>
        <dbReference type="ARBA" id="ARBA00009559"/>
    </source>
</evidence>
<feature type="transmembrane region" description="Helical" evidence="9">
    <location>
        <begin position="16"/>
        <end position="34"/>
    </location>
</feature>
<evidence type="ECO:0000256" key="3">
    <source>
        <dbReference type="ARBA" id="ARBA00022692"/>
    </source>
</evidence>
<keyword evidence="3 9" id="KW-0812">Transmembrane</keyword>
<sequence length="444" mass="51892">MALGHQIFSVKLKRKYLVCVIGIATLTYLIISYLQKKTVEHIEPPTRLVPEKFIKQVEYNTDFKIMLIKEKIKRFEHRFNKTRSIILNSKPMLKPNYNVHVFYYAWYNNPEINGEYRHWNHNYLDNWKKYDSRIYPKGSHRPPNDIGSNYYPLLGCYSSTDKDIIETHLKYLRDSGIGVLVISWAPPNYTDSPHEMLATLFRTALNYEIKIALHVEPYNGRNPVNLLEHLKEFLKLYGNHPALYKIKKPLGQQMVPLIYIYDSYLIPAAAWKEVFGNKGNLSVRGTWLDAIYIGLLVELQHKSHIRKSGFDGFYTYFATNSFTYGSTWKNWPVLTKFALQNGLIFIPSVGPGYIDTKVRAWNSANIRHRANGQYYDVAWGTAINNNALYVSITSFNEWHEGTQIEPAVAKTVQGYKYLDYEPEGPYYYLNLTRSWIDQFEKSLN</sequence>
<reference evidence="10" key="1">
    <citation type="submission" date="2021-12" db="EMBL/GenBank/DDBJ databases">
        <authorList>
            <person name="King R."/>
        </authorList>
    </citation>
    <scope>NUCLEOTIDE SEQUENCE</scope>
</reference>
<evidence type="ECO:0008006" key="12">
    <source>
        <dbReference type="Google" id="ProtNLM"/>
    </source>
</evidence>
<keyword evidence="6 9" id="KW-1133">Transmembrane helix</keyword>
<dbReference type="GO" id="GO:0000139">
    <property type="term" value="C:Golgi membrane"/>
    <property type="evidence" value="ECO:0007669"/>
    <property type="project" value="UniProtKB-SubCell"/>
</dbReference>
<dbReference type="CDD" id="cd11574">
    <property type="entry name" value="GH99"/>
    <property type="match status" value="1"/>
</dbReference>
<accession>A0A9P0FEE2</accession>
<organism evidence="10 11">
    <name type="scientific">Brassicogethes aeneus</name>
    <name type="common">Rape pollen beetle</name>
    <name type="synonym">Meligethes aeneus</name>
    <dbReference type="NCBI Taxonomy" id="1431903"/>
    <lineage>
        <taxon>Eukaryota</taxon>
        <taxon>Metazoa</taxon>
        <taxon>Ecdysozoa</taxon>
        <taxon>Arthropoda</taxon>
        <taxon>Hexapoda</taxon>
        <taxon>Insecta</taxon>
        <taxon>Pterygota</taxon>
        <taxon>Neoptera</taxon>
        <taxon>Endopterygota</taxon>
        <taxon>Coleoptera</taxon>
        <taxon>Polyphaga</taxon>
        <taxon>Cucujiformia</taxon>
        <taxon>Nitidulidae</taxon>
        <taxon>Meligethinae</taxon>
        <taxon>Brassicogethes</taxon>
    </lineage>
</organism>
<comment type="similarity">
    <text evidence="2">Belongs to the glycosyl hydrolase 99 family.</text>
</comment>
<keyword evidence="11" id="KW-1185">Reference proteome</keyword>
<keyword evidence="7" id="KW-0333">Golgi apparatus</keyword>
<evidence type="ECO:0000256" key="7">
    <source>
        <dbReference type="ARBA" id="ARBA00023034"/>
    </source>
</evidence>
<evidence type="ECO:0000256" key="9">
    <source>
        <dbReference type="SAM" id="Phobius"/>
    </source>
</evidence>
<dbReference type="Pfam" id="PF16317">
    <property type="entry name" value="Glyco_hydro_99"/>
    <property type="match status" value="1"/>
</dbReference>
<evidence type="ECO:0000256" key="8">
    <source>
        <dbReference type="ARBA" id="ARBA00023136"/>
    </source>
</evidence>
<keyword evidence="8 9" id="KW-0472">Membrane</keyword>
<dbReference type="Gene3D" id="3.20.20.80">
    <property type="entry name" value="Glycosidases"/>
    <property type="match status" value="1"/>
</dbReference>
<proteinExistence type="inferred from homology"/>
<comment type="subcellular location">
    <subcellularLocation>
        <location evidence="1">Golgi apparatus membrane</location>
        <topology evidence="1">Single-pass type II membrane protein</topology>
    </subcellularLocation>
</comment>
<dbReference type="InterPro" id="IPR026071">
    <property type="entry name" value="Glyco_Hydrolase_99"/>
</dbReference>
<name>A0A9P0FEE2_BRAAE</name>
<protein>
    <recommendedName>
        <fullName evidence="12">Glycoprotein endo-alpha-1,2-mannosidase</fullName>
    </recommendedName>
</protein>
<evidence type="ECO:0000256" key="5">
    <source>
        <dbReference type="ARBA" id="ARBA00022968"/>
    </source>
</evidence>
<gene>
    <name evidence="10" type="ORF">MELIAE_LOCUS4842</name>
</gene>
<dbReference type="EMBL" id="OV121134">
    <property type="protein sequence ID" value="CAH0552669.1"/>
    <property type="molecule type" value="Genomic_DNA"/>
</dbReference>
<dbReference type="PANTHER" id="PTHR13572:SF4">
    <property type="entry name" value="RE57134P"/>
    <property type="match status" value="1"/>
</dbReference>
<dbReference type="Proteomes" id="UP001154078">
    <property type="component" value="Chromosome 3"/>
</dbReference>